<dbReference type="PANTHER" id="PTHR43048">
    <property type="entry name" value="METHYLMALONYL-COA EPIMERASE"/>
    <property type="match status" value="1"/>
</dbReference>
<reference evidence="4" key="1">
    <citation type="submission" date="2018-09" db="EMBL/GenBank/DDBJ databases">
        <authorList>
            <person name="Zhu H."/>
        </authorList>
    </citation>
    <scope>NUCLEOTIDE SEQUENCE [LARGE SCALE GENOMIC DNA]</scope>
    <source>
        <strain evidence="4">K1S02-23</strain>
    </source>
</reference>
<dbReference type="OrthoDB" id="2613830at2"/>
<gene>
    <name evidence="3" type="ORF">D3878_17665</name>
</gene>
<organism evidence="3 4">
    <name type="scientific">Noviherbaspirillum sedimenti</name>
    <dbReference type="NCBI Taxonomy" id="2320865"/>
    <lineage>
        <taxon>Bacteria</taxon>
        <taxon>Pseudomonadati</taxon>
        <taxon>Pseudomonadota</taxon>
        <taxon>Betaproteobacteria</taxon>
        <taxon>Burkholderiales</taxon>
        <taxon>Oxalobacteraceae</taxon>
        <taxon>Noviherbaspirillum</taxon>
    </lineage>
</organism>
<dbReference type="InterPro" id="IPR037523">
    <property type="entry name" value="VOC_core"/>
</dbReference>
<dbReference type="Pfam" id="PF00903">
    <property type="entry name" value="Glyoxalase"/>
    <property type="match status" value="1"/>
</dbReference>
<dbReference type="GO" id="GO:0046491">
    <property type="term" value="P:L-methylmalonyl-CoA metabolic process"/>
    <property type="evidence" value="ECO:0007669"/>
    <property type="project" value="TreeGrafter"/>
</dbReference>
<dbReference type="RefSeq" id="WP_119786690.1">
    <property type="nucleotide sequence ID" value="NZ_QYUQ01000002.1"/>
</dbReference>
<protein>
    <recommendedName>
        <fullName evidence="2">VOC domain-containing protein</fullName>
    </recommendedName>
</protein>
<sequence length="167" mass="18076">MLTGVNGIHHIALSVPDLAVARNFYVDLLGFEVVGEMSWDQSMSVGKDGPASAIDNILGIKSSSAKQLMLRAGNLCLEFFEFAYPLQTPQPPDKPVNTYGYTHLALDVTDIESVYQRLLAAGMRFHAGPQKGPGMSSTYGRDPFGNVIELQELYSDSPVPGVCPKQA</sequence>
<dbReference type="EMBL" id="QYUQ01000002">
    <property type="protein sequence ID" value="RJG03191.1"/>
    <property type="molecule type" value="Genomic_DNA"/>
</dbReference>
<dbReference type="PROSITE" id="PS51819">
    <property type="entry name" value="VOC"/>
    <property type="match status" value="1"/>
</dbReference>
<evidence type="ECO:0000259" key="2">
    <source>
        <dbReference type="PROSITE" id="PS51819"/>
    </source>
</evidence>
<dbReference type="Proteomes" id="UP000266327">
    <property type="component" value="Unassembled WGS sequence"/>
</dbReference>
<dbReference type="InterPro" id="IPR029068">
    <property type="entry name" value="Glyas_Bleomycin-R_OHBP_Dase"/>
</dbReference>
<feature type="domain" description="VOC" evidence="2">
    <location>
        <begin position="7"/>
        <end position="153"/>
    </location>
</feature>
<proteinExistence type="predicted"/>
<name>A0A3A3G5H8_9BURK</name>
<dbReference type="SUPFAM" id="SSF54593">
    <property type="entry name" value="Glyoxalase/Bleomycin resistance protein/Dihydroxybiphenyl dioxygenase"/>
    <property type="match status" value="1"/>
</dbReference>
<dbReference type="Gene3D" id="3.10.180.10">
    <property type="entry name" value="2,3-Dihydroxybiphenyl 1,2-Dioxygenase, domain 1"/>
    <property type="match status" value="1"/>
</dbReference>
<accession>A0A3A3G5H8</accession>
<evidence type="ECO:0000313" key="4">
    <source>
        <dbReference type="Proteomes" id="UP000266327"/>
    </source>
</evidence>
<dbReference type="AlphaFoldDB" id="A0A3A3G5H8"/>
<keyword evidence="4" id="KW-1185">Reference proteome</keyword>
<dbReference type="InterPro" id="IPR018146">
    <property type="entry name" value="Glyoxalase_1_CS"/>
</dbReference>
<dbReference type="GO" id="GO:0004462">
    <property type="term" value="F:lactoylglutathione lyase activity"/>
    <property type="evidence" value="ECO:0007669"/>
    <property type="project" value="InterPro"/>
</dbReference>
<dbReference type="GO" id="GO:0046872">
    <property type="term" value="F:metal ion binding"/>
    <property type="evidence" value="ECO:0007669"/>
    <property type="project" value="UniProtKB-KW"/>
</dbReference>
<dbReference type="InterPro" id="IPR004360">
    <property type="entry name" value="Glyas_Fos-R_dOase_dom"/>
</dbReference>
<dbReference type="GO" id="GO:0004493">
    <property type="term" value="F:methylmalonyl-CoA epimerase activity"/>
    <property type="evidence" value="ECO:0007669"/>
    <property type="project" value="TreeGrafter"/>
</dbReference>
<comment type="caution">
    <text evidence="3">The sequence shown here is derived from an EMBL/GenBank/DDBJ whole genome shotgun (WGS) entry which is preliminary data.</text>
</comment>
<evidence type="ECO:0000313" key="3">
    <source>
        <dbReference type="EMBL" id="RJG03191.1"/>
    </source>
</evidence>
<keyword evidence="1" id="KW-0479">Metal-binding</keyword>
<dbReference type="PANTHER" id="PTHR43048:SF3">
    <property type="entry name" value="METHYLMALONYL-COA EPIMERASE, MITOCHONDRIAL"/>
    <property type="match status" value="1"/>
</dbReference>
<dbReference type="PROSITE" id="PS00934">
    <property type="entry name" value="GLYOXALASE_I_1"/>
    <property type="match status" value="1"/>
</dbReference>
<dbReference type="InterPro" id="IPR051785">
    <property type="entry name" value="MMCE/EMCE_epimerase"/>
</dbReference>
<evidence type="ECO:0000256" key="1">
    <source>
        <dbReference type="ARBA" id="ARBA00022723"/>
    </source>
</evidence>